<gene>
    <name evidence="9" type="ORF">TST_0345</name>
</gene>
<dbReference type="GO" id="GO:0020037">
    <property type="term" value="F:heme binding"/>
    <property type="evidence" value="ECO:0007669"/>
    <property type="project" value="InterPro"/>
</dbReference>
<feature type="transmembrane region" description="Helical" evidence="7">
    <location>
        <begin position="14"/>
        <end position="34"/>
    </location>
</feature>
<keyword evidence="6" id="KW-0408">Iron</keyword>
<keyword evidence="1" id="KW-0813">Transport</keyword>
<evidence type="ECO:0000256" key="2">
    <source>
        <dbReference type="ARBA" id="ARBA00022617"/>
    </source>
</evidence>
<protein>
    <recommendedName>
        <fullName evidence="8">Class III cytochrome C domain-containing protein</fullName>
    </recommendedName>
</protein>
<keyword evidence="7" id="KW-0472">Membrane</keyword>
<dbReference type="AlphaFoldDB" id="A0A0S3QS96"/>
<evidence type="ECO:0000256" key="1">
    <source>
        <dbReference type="ARBA" id="ARBA00022448"/>
    </source>
</evidence>
<dbReference type="Proteomes" id="UP000063234">
    <property type="component" value="Chromosome"/>
</dbReference>
<accession>A0A0S3QS96</accession>
<dbReference type="InterPro" id="IPR038266">
    <property type="entry name" value="NapC/NirT_cytc_sf"/>
</dbReference>
<dbReference type="KEGG" id="ttk:TST_0345"/>
<dbReference type="EMBL" id="AP013035">
    <property type="protein sequence ID" value="BAT71153.1"/>
    <property type="molecule type" value="Genomic_DNA"/>
</dbReference>
<dbReference type="RefSeq" id="WP_068549075.1">
    <property type="nucleotide sequence ID" value="NZ_AP013035.1"/>
</dbReference>
<sequence>MAKPTVKRRRKRDILAFFMGSSVVAFLVFFLAVYTKSKNPEFCTKCHYEKPYYDNWKASDHNFVSCDKCHVDIPMKMPFIVVKYNLGLYDMYPRSNVPTSACLQEGCHSKEKLFSEKLVVKDKPVFNHKQHLSSPLRGVELRCSSCHSHIVQGKKHVTVEKTVCFICHFMGAGKGHSITGCPSCHGPPKKVVEYHGFRFSHEEYLKIGVSCDQCHVDIVKGTGEVEEEKCRQCHVMREKPENPKIVHNIHVKREGIDCYVCHSPIQHGNIKLVRTFSVTCDDCHENLHNSQKAMYMGVGGIGLNDLPSRMFAAQVTCDGCHTKEQIIGYQRETTKVAAASSCVACHEEGYDEMLRDWKQNLDKLVKYVGDRVKNASRYYKYLNKEQKRLFDVAKHNYNFVKAANGVHNVEYAVKLLRVSVDNLDKILVALKKRVPNKPKIIATPDGYCTIMCHARLGMPQEVYFKQKYVFPHHVHSEKNHIPCMKCHSVERHGVTILKEGDCLKCHHQMEQASELCTKCHSTEKAFYWARVPGLPSGEPNPMGSDVGCTDCHDVTETVSVTFKEVKQSCVECHDDESYGEVLDEWKADIEKFRQKINMMYYDVTEILQNAKITTKQERLIRDHFVVIVNVRKLLNKDYVAIHNPEYAQDLVNIAEKHFNNIKKILQIENKVKN</sequence>
<evidence type="ECO:0000313" key="10">
    <source>
        <dbReference type="Proteomes" id="UP000063234"/>
    </source>
</evidence>
<dbReference type="GO" id="GO:0046872">
    <property type="term" value="F:metal ion binding"/>
    <property type="evidence" value="ECO:0007669"/>
    <property type="project" value="UniProtKB-KW"/>
</dbReference>
<name>A0A0S3QS96_THET7</name>
<evidence type="ECO:0000256" key="5">
    <source>
        <dbReference type="ARBA" id="ARBA00022982"/>
    </source>
</evidence>
<evidence type="ECO:0000256" key="7">
    <source>
        <dbReference type="SAM" id="Phobius"/>
    </source>
</evidence>
<evidence type="ECO:0000313" key="9">
    <source>
        <dbReference type="EMBL" id="BAT71153.1"/>
    </source>
</evidence>
<dbReference type="GO" id="GO:0009055">
    <property type="term" value="F:electron transfer activity"/>
    <property type="evidence" value="ECO:0007669"/>
    <property type="project" value="InterPro"/>
</dbReference>
<keyword evidence="7" id="KW-0812">Transmembrane</keyword>
<evidence type="ECO:0000256" key="4">
    <source>
        <dbReference type="ARBA" id="ARBA00022729"/>
    </source>
</evidence>
<keyword evidence="7" id="KW-1133">Transmembrane helix</keyword>
<dbReference type="Gene3D" id="1.10.3820.10">
    <property type="entry name" value="Di-heme elbow motif domain"/>
    <property type="match status" value="1"/>
</dbReference>
<dbReference type="InterPro" id="IPR051829">
    <property type="entry name" value="Multiheme_Cytochr_ET"/>
</dbReference>
<keyword evidence="4" id="KW-0732">Signal</keyword>
<organism evidence="9 10">
    <name type="scientific">Thermosulfidibacter takaii (strain DSM 17441 / JCM 13301 / NBRC 103674 / ABI70S6)</name>
    <dbReference type="NCBI Taxonomy" id="1298851"/>
    <lineage>
        <taxon>Bacteria</taxon>
        <taxon>Pseudomonadati</taxon>
        <taxon>Thermosulfidibacterota</taxon>
        <taxon>Thermosulfidibacteria</taxon>
        <taxon>Thermosulfidibacterales</taxon>
        <taxon>Thermosulfidibacteraceae</taxon>
    </lineage>
</organism>
<proteinExistence type="predicted"/>
<evidence type="ECO:0000256" key="6">
    <source>
        <dbReference type="ARBA" id="ARBA00023004"/>
    </source>
</evidence>
<dbReference type="STRING" id="1298851.TST_0345"/>
<keyword evidence="2" id="KW-0349">Heme</keyword>
<keyword evidence="10" id="KW-1185">Reference proteome</keyword>
<keyword evidence="5" id="KW-0249">Electron transport</keyword>
<dbReference type="PANTHER" id="PTHR35038">
    <property type="entry name" value="DISSIMILATORY SULFITE REDUCTASE SIRA"/>
    <property type="match status" value="1"/>
</dbReference>
<dbReference type="InterPro" id="IPR020942">
    <property type="entry name" value="Cyt_c_III_dom"/>
</dbReference>
<dbReference type="CDD" id="cd08168">
    <property type="entry name" value="Cytochrom_C3"/>
    <property type="match status" value="1"/>
</dbReference>
<evidence type="ECO:0000256" key="3">
    <source>
        <dbReference type="ARBA" id="ARBA00022723"/>
    </source>
</evidence>
<dbReference type="OrthoDB" id="112601at2"/>
<dbReference type="InterPro" id="IPR036280">
    <property type="entry name" value="Multihaem_cyt_sf"/>
</dbReference>
<reference evidence="10" key="1">
    <citation type="journal article" date="2018" name="Science">
        <title>A primordial and reversible TCA cycle in a facultatively chemolithoautotrophic thermophile.</title>
        <authorList>
            <person name="Nunoura T."/>
            <person name="Chikaraishi Y."/>
            <person name="Izaki R."/>
            <person name="Suwa T."/>
            <person name="Sato T."/>
            <person name="Harada T."/>
            <person name="Mori K."/>
            <person name="Kato Y."/>
            <person name="Miyazaki M."/>
            <person name="Shimamura S."/>
            <person name="Yanagawa K."/>
            <person name="Shuto A."/>
            <person name="Ohkouchi N."/>
            <person name="Fujita N."/>
            <person name="Takaki Y."/>
            <person name="Atomi H."/>
            <person name="Takai K."/>
        </authorList>
    </citation>
    <scope>NUCLEOTIDE SEQUENCE [LARGE SCALE GENOMIC DNA]</scope>
    <source>
        <strain evidence="10">DSM 17441 / JCM 13301 / NBRC 103674 / ABI70S6</strain>
    </source>
</reference>
<dbReference type="SUPFAM" id="SSF48695">
    <property type="entry name" value="Multiheme cytochromes"/>
    <property type="match status" value="2"/>
</dbReference>
<feature type="domain" description="Class III cytochrome C" evidence="8">
    <location>
        <begin position="197"/>
        <end position="284"/>
    </location>
</feature>
<keyword evidence="3" id="KW-0479">Metal-binding</keyword>
<dbReference type="Pfam" id="PF02085">
    <property type="entry name" value="Cytochrom_CIII"/>
    <property type="match status" value="1"/>
</dbReference>
<dbReference type="Gene3D" id="3.90.10.10">
    <property type="entry name" value="Cytochrome C3"/>
    <property type="match status" value="2"/>
</dbReference>
<evidence type="ECO:0000259" key="8">
    <source>
        <dbReference type="Pfam" id="PF02085"/>
    </source>
</evidence>